<dbReference type="KEGG" id="pez:HWQ56_08800"/>
<dbReference type="RefSeq" id="WP_176570236.1">
    <property type="nucleotide sequence ID" value="NZ_CP056030.1"/>
</dbReference>
<organism evidence="1 2">
    <name type="scientific">Pseudomonas eucalypticola</name>
    <dbReference type="NCBI Taxonomy" id="2599595"/>
    <lineage>
        <taxon>Bacteria</taxon>
        <taxon>Pseudomonadati</taxon>
        <taxon>Pseudomonadota</taxon>
        <taxon>Gammaproteobacteria</taxon>
        <taxon>Pseudomonadales</taxon>
        <taxon>Pseudomonadaceae</taxon>
        <taxon>Pseudomonas</taxon>
    </lineage>
</organism>
<keyword evidence="2" id="KW-1185">Reference proteome</keyword>
<protein>
    <recommendedName>
        <fullName evidence="3">Phosphatidylinositol diacylglycerol-lyase</fullName>
    </recommendedName>
</protein>
<dbReference type="Proteomes" id="UP000509568">
    <property type="component" value="Chromosome"/>
</dbReference>
<dbReference type="AlphaFoldDB" id="A0A7D5D6A5"/>
<dbReference type="PANTHER" id="PTHR13593">
    <property type="match status" value="1"/>
</dbReference>
<evidence type="ECO:0000313" key="2">
    <source>
        <dbReference type="Proteomes" id="UP000509568"/>
    </source>
</evidence>
<name>A0A7D5D6A5_9PSED</name>
<evidence type="ECO:0000313" key="1">
    <source>
        <dbReference type="EMBL" id="QKZ03876.1"/>
    </source>
</evidence>
<gene>
    <name evidence="1" type="ORF">HWQ56_08800</name>
</gene>
<reference evidence="1 2" key="1">
    <citation type="submission" date="2020-06" db="EMBL/GenBank/DDBJ databases">
        <title>Pseudomonas eucalypticola sp. nov., an endophyte of Eucalyptus dunnii leaves with biocontrol ability of eucalyptus leaf blight.</title>
        <authorList>
            <person name="Liu Y."/>
            <person name="Song Z."/>
            <person name="Zeng H."/>
            <person name="Lu M."/>
            <person name="Wang X."/>
            <person name="Lian X."/>
            <person name="Zhang Q."/>
        </authorList>
    </citation>
    <scope>NUCLEOTIDE SEQUENCE [LARGE SCALE GENOMIC DNA]</scope>
    <source>
        <strain evidence="1 2">NP-1</strain>
    </source>
</reference>
<dbReference type="InterPro" id="IPR051057">
    <property type="entry name" value="PI-PLC_domain"/>
</dbReference>
<dbReference type="SUPFAM" id="SSF51695">
    <property type="entry name" value="PLC-like phosphodiesterases"/>
    <property type="match status" value="1"/>
</dbReference>
<dbReference type="GO" id="GO:0008081">
    <property type="term" value="F:phosphoric diester hydrolase activity"/>
    <property type="evidence" value="ECO:0007669"/>
    <property type="project" value="InterPro"/>
</dbReference>
<evidence type="ECO:0008006" key="3">
    <source>
        <dbReference type="Google" id="ProtNLM"/>
    </source>
</evidence>
<dbReference type="EMBL" id="CP056030">
    <property type="protein sequence ID" value="QKZ03876.1"/>
    <property type="molecule type" value="Genomic_DNA"/>
</dbReference>
<dbReference type="InterPro" id="IPR017946">
    <property type="entry name" value="PLC-like_Pdiesterase_TIM-brl"/>
</dbReference>
<proteinExistence type="predicted"/>
<dbReference type="PANTHER" id="PTHR13593:SF113">
    <property type="entry name" value="SI:DKEY-266F7.9"/>
    <property type="match status" value="1"/>
</dbReference>
<sequence length="287" mass="32681">MRVNNQDRLHTWMGNNAIIGNLPINKLVLPGSHDSGSTKERRDQMQLPHEVTQDVSLIKQIRGGIRVLDLRVHCCEQFRPGDPRRFQLRHFTSTGVSLEADLLEPLLDYFKAADTQKEIIILDFHELHGFTSAIHQEFQAMLIGRLGPRCLPADVLGKNLVHLWLNHPGKNLVLAYAGPAFHPSFCNAVTQRWSGSNTNTTATLKTFMDEVAEEWKPNGQLRAIQCAKYALPLFVPDDFSNKIDQWFHSEDENSYIQKFYIINTDWSLRSRIVANCIHASVVRAMNA</sequence>
<dbReference type="Gene3D" id="3.20.20.190">
    <property type="entry name" value="Phosphatidylinositol (PI) phosphodiesterase"/>
    <property type="match status" value="1"/>
</dbReference>
<dbReference type="GO" id="GO:0006629">
    <property type="term" value="P:lipid metabolic process"/>
    <property type="evidence" value="ECO:0007669"/>
    <property type="project" value="InterPro"/>
</dbReference>
<accession>A0A7D5D6A5</accession>